<comment type="cofactor">
    <cofactor evidence="3 18">
        <name>Mg(2+)</name>
        <dbReference type="ChEBI" id="CHEBI:18420"/>
    </cofactor>
</comment>
<dbReference type="EC" id="3.7.1.2" evidence="6"/>
<evidence type="ECO:0000259" key="20">
    <source>
        <dbReference type="Pfam" id="PF09298"/>
    </source>
</evidence>
<evidence type="ECO:0000256" key="2">
    <source>
        <dbReference type="ARBA" id="ARBA00001913"/>
    </source>
</evidence>
<evidence type="ECO:0000259" key="19">
    <source>
        <dbReference type="Pfam" id="PF01557"/>
    </source>
</evidence>
<evidence type="ECO:0000256" key="17">
    <source>
        <dbReference type="PIRSR" id="PIRSR605959-2"/>
    </source>
</evidence>
<evidence type="ECO:0000256" key="13">
    <source>
        <dbReference type="ARBA" id="ARBA00023232"/>
    </source>
</evidence>
<feature type="binding site" evidence="17">
    <location>
        <position position="128"/>
    </location>
    <ligand>
        <name>substrate</name>
    </ligand>
</feature>
<dbReference type="InterPro" id="IPR005959">
    <property type="entry name" value="Fumarylacetoacetase"/>
</dbReference>
<evidence type="ECO:0000313" key="21">
    <source>
        <dbReference type="EMBL" id="KAG8191235.1"/>
    </source>
</evidence>
<comment type="similarity">
    <text evidence="5">Belongs to the FAH family.</text>
</comment>
<feature type="binding site" evidence="17">
    <location>
        <position position="244"/>
    </location>
    <ligand>
        <name>substrate</name>
    </ligand>
</feature>
<accession>A0AAV6V3H5</accession>
<keyword evidence="11 18" id="KW-0460">Magnesium</keyword>
<dbReference type="Gene3D" id="3.90.850.10">
    <property type="entry name" value="Fumarylacetoacetase-like, C-terminal domain"/>
    <property type="match status" value="1"/>
</dbReference>
<dbReference type="GO" id="GO:0004334">
    <property type="term" value="F:fumarylacetoacetase activity"/>
    <property type="evidence" value="ECO:0007669"/>
    <property type="project" value="UniProtKB-EC"/>
</dbReference>
<dbReference type="PANTHER" id="PTHR43069:SF2">
    <property type="entry name" value="FUMARYLACETOACETASE"/>
    <property type="match status" value="1"/>
</dbReference>
<dbReference type="EMBL" id="JAFNEN010000162">
    <property type="protein sequence ID" value="KAG8191235.1"/>
    <property type="molecule type" value="Genomic_DNA"/>
</dbReference>
<feature type="binding site" evidence="17">
    <location>
        <position position="142"/>
    </location>
    <ligand>
        <name>substrate</name>
    </ligand>
</feature>
<feature type="binding site" evidence="18">
    <location>
        <position position="257"/>
    </location>
    <ligand>
        <name>Mg(2+)</name>
        <dbReference type="ChEBI" id="CHEBI:18420"/>
    </ligand>
</feature>
<dbReference type="InterPro" id="IPR015377">
    <property type="entry name" value="Fumarylacetoacetase_N"/>
</dbReference>
<dbReference type="Pfam" id="PF09298">
    <property type="entry name" value="FAA_hydrolase_N"/>
    <property type="match status" value="1"/>
</dbReference>
<dbReference type="SUPFAM" id="SSF56529">
    <property type="entry name" value="FAH"/>
    <property type="match status" value="1"/>
</dbReference>
<feature type="binding site" evidence="18">
    <location>
        <position position="126"/>
    </location>
    <ligand>
        <name>Ca(2+)</name>
        <dbReference type="ChEBI" id="CHEBI:29108"/>
    </ligand>
</feature>
<evidence type="ECO:0000256" key="10">
    <source>
        <dbReference type="ARBA" id="ARBA00022837"/>
    </source>
</evidence>
<dbReference type="InterPro" id="IPR011234">
    <property type="entry name" value="Fumarylacetoacetase-like_C"/>
</dbReference>
<comment type="caution">
    <text evidence="21">The sequence shown here is derived from an EMBL/GenBank/DDBJ whole genome shotgun (WGS) entry which is preliminary data.</text>
</comment>
<dbReference type="Pfam" id="PF01557">
    <property type="entry name" value="FAA_hydrolase"/>
    <property type="match status" value="1"/>
</dbReference>
<dbReference type="FunFam" id="2.30.30.230:FF:000001">
    <property type="entry name" value="Fumarylacetoacetase"/>
    <property type="match status" value="1"/>
</dbReference>
<evidence type="ECO:0000313" key="22">
    <source>
        <dbReference type="Proteomes" id="UP000827092"/>
    </source>
</evidence>
<dbReference type="GO" id="GO:0046872">
    <property type="term" value="F:metal ion binding"/>
    <property type="evidence" value="ECO:0007669"/>
    <property type="project" value="UniProtKB-KW"/>
</dbReference>
<sequence>MSFITVPHNCHFSYQNLPYGIFSTPNNSTSRPGVAIGDYILDLSVIKHLFTGPLLKAHQDVFAESSLNGFMCLGKACWHEARKTLQSLLSADNPTLRDDSDLRSRAFVPLESSVMHLPAKIGDYTDFYSSLEHATNVGIMFRGKDNALMPNWKYLPVGYHGRASSIVVSGTPIKRPNGQTRPDDSQPPQFGPCKLMDFELEMAFFVGTPTKLGEPISIETAQDYIFGMVLMNDWSARDIQKWEYVPLGPFLGKNLGTSISPWVVPMEALQPFVCENVAQDPSPFPYLQHSDNYNFDIQLEVSLKAESSERNTVISRSNFKYMYWTMKQQLTHHSITGCNFNSGDLLASGTISGKTPDSYGSMLELSWKGTKVTTLSDGHERKFLKDGDEVTISGYCQGDGYRVGFGTCSGKPSSPSRALTSYLSLAEIRRSYSRRKYHHNKASKHSHLESKFKVSGDSLPYERPHDVHNYLNSHEEQEECHKAALHKCGQTFLRAQKLLSYLHDENIDFRTRCGVRTKSGREDLDIRPTKN</sequence>
<gene>
    <name evidence="21" type="ORF">JTE90_003248</name>
</gene>
<evidence type="ECO:0000256" key="4">
    <source>
        <dbReference type="ARBA" id="ARBA00004782"/>
    </source>
</evidence>
<dbReference type="GO" id="GO:0006559">
    <property type="term" value="P:L-phenylalanine catabolic process"/>
    <property type="evidence" value="ECO:0007669"/>
    <property type="project" value="UniProtKB-KW"/>
</dbReference>
<evidence type="ECO:0000256" key="6">
    <source>
        <dbReference type="ARBA" id="ARBA00012094"/>
    </source>
</evidence>
<dbReference type="GO" id="GO:0006572">
    <property type="term" value="P:L-tyrosine catabolic process"/>
    <property type="evidence" value="ECO:0007669"/>
    <property type="project" value="UniProtKB-KW"/>
</dbReference>
<dbReference type="FunFam" id="3.90.850.10:FF:000004">
    <property type="entry name" value="Fumarylacetoacetase"/>
    <property type="match status" value="1"/>
</dbReference>
<feature type="binding site" evidence="18">
    <location>
        <position position="201"/>
    </location>
    <ligand>
        <name>Ca(2+)</name>
        <dbReference type="ChEBI" id="CHEBI:29108"/>
    </ligand>
</feature>
<evidence type="ECO:0000256" key="12">
    <source>
        <dbReference type="ARBA" id="ARBA00022878"/>
    </source>
</evidence>
<feature type="binding site" evidence="17">
    <location>
        <position position="240"/>
    </location>
    <ligand>
        <name>substrate</name>
    </ligand>
</feature>
<feature type="active site" description="Proton acceptor" evidence="16">
    <location>
        <position position="133"/>
    </location>
</feature>
<evidence type="ECO:0000256" key="9">
    <source>
        <dbReference type="ARBA" id="ARBA00022801"/>
    </source>
</evidence>
<dbReference type="NCBIfam" id="TIGR01266">
    <property type="entry name" value="fum_ac_acetase"/>
    <property type="match status" value="1"/>
</dbReference>
<dbReference type="AlphaFoldDB" id="A0AAV6V3H5"/>
<evidence type="ECO:0000256" key="15">
    <source>
        <dbReference type="ARBA" id="ARBA00031740"/>
    </source>
</evidence>
<keyword evidence="13" id="KW-0585">Phenylalanine catabolism</keyword>
<keyword evidence="8 18" id="KW-0479">Metal-binding</keyword>
<dbReference type="Proteomes" id="UP000827092">
    <property type="component" value="Unassembled WGS sequence"/>
</dbReference>
<keyword evidence="22" id="KW-1185">Reference proteome</keyword>
<dbReference type="SUPFAM" id="SSF63433">
    <property type="entry name" value="Fumarylacetoacetate hydrolase, FAH, N-terminal domain"/>
    <property type="match status" value="1"/>
</dbReference>
<dbReference type="InterPro" id="IPR036462">
    <property type="entry name" value="Fumarylacetoacetase_N_sf"/>
</dbReference>
<protein>
    <recommendedName>
        <fullName evidence="7">Fumarylacetoacetase</fullName>
        <ecNumber evidence="6">3.7.1.2</ecNumber>
    </recommendedName>
    <alternativeName>
        <fullName evidence="14">Beta-diketonase</fullName>
    </alternativeName>
    <alternativeName>
        <fullName evidence="15">Fumarylacetoacetate hydrolase</fullName>
    </alternativeName>
</protein>
<dbReference type="GO" id="GO:1902000">
    <property type="term" value="P:homogentisate catabolic process"/>
    <property type="evidence" value="ECO:0007669"/>
    <property type="project" value="TreeGrafter"/>
</dbReference>
<feature type="domain" description="Fumarylacetoacetase-like C-terminal" evidence="19">
    <location>
        <begin position="125"/>
        <end position="394"/>
    </location>
</feature>
<feature type="binding site" evidence="18">
    <location>
        <position position="253"/>
    </location>
    <ligand>
        <name>Mg(2+)</name>
        <dbReference type="ChEBI" id="CHEBI:18420"/>
    </ligand>
</feature>
<feature type="binding site" evidence="18">
    <location>
        <position position="199"/>
    </location>
    <ligand>
        <name>Ca(2+)</name>
        <dbReference type="ChEBI" id="CHEBI:29108"/>
    </ligand>
</feature>
<dbReference type="Gene3D" id="2.30.30.230">
    <property type="entry name" value="Fumarylacetoacetase, N-terminal domain"/>
    <property type="match status" value="1"/>
</dbReference>
<proteinExistence type="inferred from homology"/>
<name>A0AAV6V3H5_9ARAC</name>
<keyword evidence="9" id="KW-0378">Hydrolase</keyword>
<evidence type="ECO:0000256" key="3">
    <source>
        <dbReference type="ARBA" id="ARBA00001946"/>
    </source>
</evidence>
<evidence type="ECO:0000256" key="8">
    <source>
        <dbReference type="ARBA" id="ARBA00022723"/>
    </source>
</evidence>
<comment type="cofactor">
    <cofactor evidence="2 18">
        <name>Ca(2+)</name>
        <dbReference type="ChEBI" id="CHEBI:29108"/>
    </cofactor>
</comment>
<organism evidence="21 22">
    <name type="scientific">Oedothorax gibbosus</name>
    <dbReference type="NCBI Taxonomy" id="931172"/>
    <lineage>
        <taxon>Eukaryota</taxon>
        <taxon>Metazoa</taxon>
        <taxon>Ecdysozoa</taxon>
        <taxon>Arthropoda</taxon>
        <taxon>Chelicerata</taxon>
        <taxon>Arachnida</taxon>
        <taxon>Araneae</taxon>
        <taxon>Araneomorphae</taxon>
        <taxon>Entelegynae</taxon>
        <taxon>Araneoidea</taxon>
        <taxon>Linyphiidae</taxon>
        <taxon>Erigoninae</taxon>
        <taxon>Oedothorax</taxon>
    </lineage>
</organism>
<feature type="binding site" evidence="18">
    <location>
        <position position="233"/>
    </location>
    <ligand>
        <name>Mg(2+)</name>
        <dbReference type="ChEBI" id="CHEBI:18420"/>
    </ligand>
</feature>
<evidence type="ECO:0000256" key="1">
    <source>
        <dbReference type="ARBA" id="ARBA00000353"/>
    </source>
</evidence>
<dbReference type="InterPro" id="IPR036663">
    <property type="entry name" value="Fumarylacetoacetase_C_sf"/>
</dbReference>
<evidence type="ECO:0000256" key="7">
    <source>
        <dbReference type="ARBA" id="ARBA00014741"/>
    </source>
</evidence>
<reference evidence="21 22" key="1">
    <citation type="journal article" date="2022" name="Nat. Ecol. Evol.">
        <title>A masculinizing supergene underlies an exaggerated male reproductive morph in a spider.</title>
        <authorList>
            <person name="Hendrickx F."/>
            <person name="De Corte Z."/>
            <person name="Sonet G."/>
            <person name="Van Belleghem S.M."/>
            <person name="Kostlbacher S."/>
            <person name="Vangestel C."/>
        </authorList>
    </citation>
    <scope>NUCLEOTIDE SEQUENCE [LARGE SCALE GENOMIC DNA]</scope>
    <source>
        <strain evidence="21">W744_W776</strain>
    </source>
</reference>
<dbReference type="PANTHER" id="PTHR43069">
    <property type="entry name" value="FUMARYLACETOACETASE"/>
    <property type="match status" value="1"/>
</dbReference>
<evidence type="ECO:0000256" key="5">
    <source>
        <dbReference type="ARBA" id="ARBA00010211"/>
    </source>
</evidence>
<comment type="catalytic activity">
    <reaction evidence="1">
        <text>4-fumarylacetoacetate + H2O = acetoacetate + fumarate + H(+)</text>
        <dbReference type="Rhea" id="RHEA:10244"/>
        <dbReference type="ChEBI" id="CHEBI:13705"/>
        <dbReference type="ChEBI" id="CHEBI:15377"/>
        <dbReference type="ChEBI" id="CHEBI:15378"/>
        <dbReference type="ChEBI" id="CHEBI:18034"/>
        <dbReference type="ChEBI" id="CHEBI:29806"/>
        <dbReference type="EC" id="3.7.1.2"/>
    </reaction>
</comment>
<evidence type="ECO:0000256" key="14">
    <source>
        <dbReference type="ARBA" id="ARBA00030270"/>
    </source>
</evidence>
<feature type="binding site" evidence="17">
    <location>
        <position position="350"/>
    </location>
    <ligand>
        <name>substrate</name>
    </ligand>
</feature>
<keyword evidence="12" id="KW-0828">Tyrosine catabolism</keyword>
<evidence type="ECO:0000256" key="18">
    <source>
        <dbReference type="PIRSR" id="PIRSR605959-3"/>
    </source>
</evidence>
<comment type="pathway">
    <text evidence="4">Amino-acid degradation; L-phenylalanine degradation; acetoacetate and fumarate from L-phenylalanine: step 6/6.</text>
</comment>
<keyword evidence="10 18" id="KW-0106">Calcium</keyword>
<evidence type="ECO:0000256" key="11">
    <source>
        <dbReference type="ARBA" id="ARBA00022842"/>
    </source>
</evidence>
<evidence type="ECO:0000256" key="16">
    <source>
        <dbReference type="PIRSR" id="PIRSR605959-1"/>
    </source>
</evidence>
<feature type="domain" description="Fumarylacetoacetase N-terminal" evidence="20">
    <location>
        <begin position="15"/>
        <end position="118"/>
    </location>
</feature>